<protein>
    <submittedName>
        <fullName evidence="7">DNA repair protein RadC</fullName>
    </submittedName>
</protein>
<dbReference type="PANTHER" id="PTHR30471">
    <property type="entry name" value="DNA REPAIR PROTEIN RADC"/>
    <property type="match status" value="1"/>
</dbReference>
<keyword evidence="2" id="KW-0479">Metal-binding</keyword>
<dbReference type="CDD" id="cd08071">
    <property type="entry name" value="MPN_DUF2466"/>
    <property type="match status" value="1"/>
</dbReference>
<evidence type="ECO:0000256" key="5">
    <source>
        <dbReference type="ARBA" id="ARBA00023049"/>
    </source>
</evidence>
<dbReference type="GO" id="GO:0006508">
    <property type="term" value="P:proteolysis"/>
    <property type="evidence" value="ECO:0007669"/>
    <property type="project" value="UniProtKB-KW"/>
</dbReference>
<dbReference type="GO" id="GO:0008237">
    <property type="term" value="F:metallopeptidase activity"/>
    <property type="evidence" value="ECO:0007669"/>
    <property type="project" value="UniProtKB-KW"/>
</dbReference>
<dbReference type="PROSITE" id="PS50249">
    <property type="entry name" value="MPN"/>
    <property type="match status" value="1"/>
</dbReference>
<dbReference type="InterPro" id="IPR025657">
    <property type="entry name" value="RadC_JAB"/>
</dbReference>
<evidence type="ECO:0000313" key="8">
    <source>
        <dbReference type="Proteomes" id="UP001152749"/>
    </source>
</evidence>
<name>A0A9W4TGM8_9FLAO</name>
<evidence type="ECO:0000256" key="1">
    <source>
        <dbReference type="ARBA" id="ARBA00022670"/>
    </source>
</evidence>
<dbReference type="Proteomes" id="UP001152749">
    <property type="component" value="Chromosome"/>
</dbReference>
<evidence type="ECO:0000256" key="4">
    <source>
        <dbReference type="ARBA" id="ARBA00022833"/>
    </source>
</evidence>
<accession>A0A9W4TGM8</accession>
<keyword evidence="3" id="KW-0378">Hydrolase</keyword>
<evidence type="ECO:0000256" key="2">
    <source>
        <dbReference type="ARBA" id="ARBA00022723"/>
    </source>
</evidence>
<sequence>MKVKKGKEDWRIASEIELIYKTKVKVSERPQITSSKATYKLALQSWNPDKIEFLEQFKILLLNKANRVLGIYEMSTGGITATTVDLRLLFTAALKAKATAIIMLHNHPSGKALPSPADKVITKKVKDAGIILDIEVVDHLIITPESYYSFADNGIM</sequence>
<dbReference type="AlphaFoldDB" id="A0A9W4TGM8"/>
<evidence type="ECO:0000259" key="6">
    <source>
        <dbReference type="PROSITE" id="PS50249"/>
    </source>
</evidence>
<dbReference type="EMBL" id="OX336425">
    <property type="protein sequence ID" value="CAI2767638.1"/>
    <property type="molecule type" value="Genomic_DNA"/>
</dbReference>
<dbReference type="GO" id="GO:0046872">
    <property type="term" value="F:metal ion binding"/>
    <property type="evidence" value="ECO:0007669"/>
    <property type="project" value="UniProtKB-KW"/>
</dbReference>
<dbReference type="SUPFAM" id="SSF102712">
    <property type="entry name" value="JAB1/MPN domain"/>
    <property type="match status" value="1"/>
</dbReference>
<proteinExistence type="predicted"/>
<keyword evidence="4" id="KW-0862">Zinc</keyword>
<dbReference type="KEGG" id="fcs:TRV642_2791"/>
<keyword evidence="5" id="KW-0482">Metalloprotease</keyword>
<dbReference type="Gene3D" id="3.40.140.10">
    <property type="entry name" value="Cytidine Deaminase, domain 2"/>
    <property type="match status" value="1"/>
</dbReference>
<dbReference type="InterPro" id="IPR020891">
    <property type="entry name" value="UPF0758_CS"/>
</dbReference>
<reference evidence="7" key="1">
    <citation type="submission" date="2022-09" db="EMBL/GenBank/DDBJ databases">
        <authorList>
            <person name="Duchaud E."/>
        </authorList>
    </citation>
    <scope>NUCLEOTIDE SEQUENCE</scope>
    <source>
        <strain evidence="7">TRV642</strain>
    </source>
</reference>
<dbReference type="RefSeq" id="WP_263360483.1">
    <property type="nucleotide sequence ID" value="NZ_OX336425.1"/>
</dbReference>
<dbReference type="Pfam" id="PF04002">
    <property type="entry name" value="RadC"/>
    <property type="match status" value="1"/>
</dbReference>
<organism evidence="7 8">
    <name type="scientific">Flavobacterium collinsii</name>
    <dbReference type="NCBI Taxonomy" id="1114861"/>
    <lineage>
        <taxon>Bacteria</taxon>
        <taxon>Pseudomonadati</taxon>
        <taxon>Bacteroidota</taxon>
        <taxon>Flavobacteriia</taxon>
        <taxon>Flavobacteriales</taxon>
        <taxon>Flavobacteriaceae</taxon>
        <taxon>Flavobacterium</taxon>
    </lineage>
</organism>
<dbReference type="InterPro" id="IPR001405">
    <property type="entry name" value="UPF0758"/>
</dbReference>
<feature type="domain" description="MPN" evidence="6">
    <location>
        <begin position="31"/>
        <end position="156"/>
    </location>
</feature>
<gene>
    <name evidence="7" type="ORF">TRV642_2791</name>
</gene>
<evidence type="ECO:0000313" key="7">
    <source>
        <dbReference type="EMBL" id="CAI2767638.1"/>
    </source>
</evidence>
<dbReference type="InterPro" id="IPR037518">
    <property type="entry name" value="MPN"/>
</dbReference>
<keyword evidence="1" id="KW-0645">Protease</keyword>
<dbReference type="PROSITE" id="PS01302">
    <property type="entry name" value="UPF0758"/>
    <property type="match status" value="1"/>
</dbReference>
<dbReference type="PANTHER" id="PTHR30471:SF3">
    <property type="entry name" value="UPF0758 PROTEIN YEES-RELATED"/>
    <property type="match status" value="1"/>
</dbReference>
<evidence type="ECO:0000256" key="3">
    <source>
        <dbReference type="ARBA" id="ARBA00022801"/>
    </source>
</evidence>